<feature type="transmembrane region" description="Helical" evidence="5">
    <location>
        <begin position="168"/>
        <end position="185"/>
    </location>
</feature>
<sequence>MKKGNATFRSTWHDEDRKSQWGIASWFFHLLNIDPIPPNFEVPVHAKTDKMPYVSEMDLHRWILPRALVPFAIHCGLYYYGGIQLHPLAAFALYTVWFKLFGVMLLQMLRAVSQQCGFLDGTHPRDGVPDQSINKVLMSLISTSTYRPMMAIMLAYDRNQAPHISFPWILAYIGLYNVALDFYFFHYHKAMHEVPWLWKFHSTHHKTKHPNPALTLFADEVQEVFDIAIIPLCAYLTMRALTSFDFCASFNFYDWWLCQMYQMFTELAGHSGCRLYATSPSSFGLLPKLGLDIVIEDHDLHHRQGYRKSGNYGKQSRVWDHVFGTTIPREECIPSQMETKKQPIPW</sequence>
<gene>
    <name evidence="7" type="ORF">FA14DRAFT_123111</name>
</gene>
<dbReference type="InterPro" id="IPR006694">
    <property type="entry name" value="Fatty_acid_hydroxylase"/>
</dbReference>
<evidence type="ECO:0000256" key="4">
    <source>
        <dbReference type="ARBA" id="ARBA00023136"/>
    </source>
</evidence>
<evidence type="ECO:0000256" key="5">
    <source>
        <dbReference type="SAM" id="Phobius"/>
    </source>
</evidence>
<dbReference type="RefSeq" id="XP_025354896.1">
    <property type="nucleotide sequence ID" value="XM_025496551.1"/>
</dbReference>
<evidence type="ECO:0000313" key="7">
    <source>
        <dbReference type="EMBL" id="PWN34594.1"/>
    </source>
</evidence>
<evidence type="ECO:0000256" key="1">
    <source>
        <dbReference type="ARBA" id="ARBA00004370"/>
    </source>
</evidence>
<dbReference type="GO" id="GO:0005506">
    <property type="term" value="F:iron ion binding"/>
    <property type="evidence" value="ECO:0007669"/>
    <property type="project" value="InterPro"/>
</dbReference>
<evidence type="ECO:0000313" key="8">
    <source>
        <dbReference type="Proteomes" id="UP000245771"/>
    </source>
</evidence>
<organism evidence="7 8">
    <name type="scientific">Meira miltonrushii</name>
    <dbReference type="NCBI Taxonomy" id="1280837"/>
    <lineage>
        <taxon>Eukaryota</taxon>
        <taxon>Fungi</taxon>
        <taxon>Dikarya</taxon>
        <taxon>Basidiomycota</taxon>
        <taxon>Ustilaginomycotina</taxon>
        <taxon>Exobasidiomycetes</taxon>
        <taxon>Exobasidiales</taxon>
        <taxon>Brachybasidiaceae</taxon>
        <taxon>Meira</taxon>
    </lineage>
</organism>
<proteinExistence type="predicted"/>
<dbReference type="GO" id="GO:0016020">
    <property type="term" value="C:membrane"/>
    <property type="evidence" value="ECO:0007669"/>
    <property type="project" value="UniProtKB-SubCell"/>
</dbReference>
<dbReference type="PANTHER" id="PTHR11863">
    <property type="entry name" value="STEROL DESATURASE"/>
    <property type="match status" value="1"/>
</dbReference>
<feature type="transmembrane region" description="Helical" evidence="5">
    <location>
        <begin position="87"/>
        <end position="106"/>
    </location>
</feature>
<protein>
    <submittedName>
        <fullName evidence="7">Fatty acid hydroxylase</fullName>
    </submittedName>
</protein>
<dbReference type="GO" id="GO:0008610">
    <property type="term" value="P:lipid biosynthetic process"/>
    <property type="evidence" value="ECO:0007669"/>
    <property type="project" value="InterPro"/>
</dbReference>
<dbReference type="InterPro" id="IPR050307">
    <property type="entry name" value="Sterol_Desaturase_Related"/>
</dbReference>
<evidence type="ECO:0000259" key="6">
    <source>
        <dbReference type="Pfam" id="PF04116"/>
    </source>
</evidence>
<evidence type="ECO:0000256" key="2">
    <source>
        <dbReference type="ARBA" id="ARBA00022692"/>
    </source>
</evidence>
<dbReference type="STRING" id="1280837.A0A316VBE0"/>
<feature type="domain" description="Fatty acid hydroxylase" evidence="6">
    <location>
        <begin position="175"/>
        <end position="325"/>
    </location>
</feature>
<dbReference type="OrthoDB" id="6354873at2759"/>
<evidence type="ECO:0000256" key="3">
    <source>
        <dbReference type="ARBA" id="ARBA00022989"/>
    </source>
</evidence>
<reference evidence="7 8" key="1">
    <citation type="journal article" date="2018" name="Mol. Biol. Evol.">
        <title>Broad Genomic Sampling Reveals a Smut Pathogenic Ancestry of the Fungal Clade Ustilaginomycotina.</title>
        <authorList>
            <person name="Kijpornyongpan T."/>
            <person name="Mondo S.J."/>
            <person name="Barry K."/>
            <person name="Sandor L."/>
            <person name="Lee J."/>
            <person name="Lipzen A."/>
            <person name="Pangilinan J."/>
            <person name="LaButti K."/>
            <person name="Hainaut M."/>
            <person name="Henrissat B."/>
            <person name="Grigoriev I.V."/>
            <person name="Spatafora J.W."/>
            <person name="Aime M.C."/>
        </authorList>
    </citation>
    <scope>NUCLEOTIDE SEQUENCE [LARGE SCALE GENOMIC DNA]</scope>
    <source>
        <strain evidence="7 8">MCA 3882</strain>
    </source>
</reference>
<keyword evidence="8" id="KW-1185">Reference proteome</keyword>
<dbReference type="Proteomes" id="UP000245771">
    <property type="component" value="Unassembled WGS sequence"/>
</dbReference>
<accession>A0A316VBE0</accession>
<dbReference type="Pfam" id="PF04116">
    <property type="entry name" value="FA_hydroxylase"/>
    <property type="match status" value="1"/>
</dbReference>
<keyword evidence="3 5" id="KW-1133">Transmembrane helix</keyword>
<keyword evidence="2 5" id="KW-0812">Transmembrane</keyword>
<keyword evidence="4 5" id="KW-0472">Membrane</keyword>
<name>A0A316VBE0_9BASI</name>
<dbReference type="InParanoid" id="A0A316VBE0"/>
<dbReference type="EMBL" id="KZ819603">
    <property type="protein sequence ID" value="PWN34594.1"/>
    <property type="molecule type" value="Genomic_DNA"/>
</dbReference>
<dbReference type="AlphaFoldDB" id="A0A316VBE0"/>
<dbReference type="GO" id="GO:0016491">
    <property type="term" value="F:oxidoreductase activity"/>
    <property type="evidence" value="ECO:0007669"/>
    <property type="project" value="InterPro"/>
</dbReference>
<comment type="subcellular location">
    <subcellularLocation>
        <location evidence="1">Membrane</location>
    </subcellularLocation>
</comment>
<dbReference type="GeneID" id="37018332"/>